<evidence type="ECO:0000313" key="1">
    <source>
        <dbReference type="EMBL" id="AHD03670.1"/>
    </source>
</evidence>
<organism evidence="1 2">
    <name type="scientific">Leisingera methylohalidivorans DSM 14336</name>
    <dbReference type="NCBI Taxonomy" id="999552"/>
    <lineage>
        <taxon>Bacteria</taxon>
        <taxon>Pseudomonadati</taxon>
        <taxon>Pseudomonadota</taxon>
        <taxon>Alphaproteobacteria</taxon>
        <taxon>Rhodobacterales</taxon>
        <taxon>Roseobacteraceae</taxon>
        <taxon>Leisingera</taxon>
    </lineage>
</organism>
<dbReference type="KEGG" id="lmd:METH_22840"/>
<keyword evidence="2" id="KW-1185">Reference proteome</keyword>
<gene>
    <name evidence="1" type="ORF">METH_22840</name>
</gene>
<keyword evidence="1" id="KW-0614">Plasmid</keyword>
<sequence length="66" mass="7050">MIPAQGQEAGNLERGRRFFCARWRCPLGTALARGPFPDDTEAALETIGPQPAPEFGAVPAAARPFP</sequence>
<proteinExistence type="predicted"/>
<accession>V9W1Y8</accession>
<name>V9W1Y8_9RHOB</name>
<protein>
    <submittedName>
        <fullName evidence="1">Uncharacterized protein</fullName>
    </submittedName>
</protein>
<dbReference type="HOGENOM" id="CLU_2825841_0_0_5"/>
<dbReference type="AlphaFoldDB" id="V9W1Y8"/>
<reference evidence="1 2" key="1">
    <citation type="submission" date="2013-09" db="EMBL/GenBank/DDBJ databases">
        <authorList>
            <consortium name="DOE Joint Genome Institute"/>
            <person name="Klenk H.-P."/>
            <person name="Huntemann M."/>
            <person name="Han J."/>
            <person name="Chen A."/>
            <person name="Kyrpides N."/>
            <person name="Mavromatis K."/>
            <person name="Markowitz V."/>
            <person name="Palaniappan K."/>
            <person name="Ivanova N."/>
            <person name="Schaumberg A."/>
            <person name="Pati A."/>
            <person name="Liolios K."/>
            <person name="Nordberg H.P."/>
            <person name="Cantor M.N."/>
            <person name="Hua S.X."/>
            <person name="Woyke T."/>
        </authorList>
    </citation>
    <scope>NUCLEOTIDE SEQUENCE [LARGE SCALE GENOMIC DNA]</scope>
    <source>
        <strain evidence="1 2">DSM 14336</strain>
        <plasmid evidence="2">2</plasmid>
    </source>
</reference>
<dbReference type="EMBL" id="CP006775">
    <property type="protein sequence ID" value="AHD03670.1"/>
    <property type="molecule type" value="Genomic_DNA"/>
</dbReference>
<geneLocation type="plasmid" evidence="2">
    <name>2</name>
</geneLocation>
<dbReference type="Proteomes" id="UP000018780">
    <property type="component" value="Plasmid unnamed2"/>
</dbReference>
<evidence type="ECO:0000313" key="2">
    <source>
        <dbReference type="Proteomes" id="UP000018780"/>
    </source>
</evidence>